<protein>
    <recommendedName>
        <fullName evidence="3">AAA+ ATPase domain-containing protein</fullName>
    </recommendedName>
</protein>
<dbReference type="Proteomes" id="UP000002729">
    <property type="component" value="Unassembled WGS sequence"/>
</dbReference>
<evidence type="ECO:0000256" key="1">
    <source>
        <dbReference type="ARBA" id="ARBA00022741"/>
    </source>
</evidence>
<keyword evidence="1" id="KW-0547">Nucleotide-binding</keyword>
<feature type="non-terminal residue" evidence="4">
    <location>
        <position position="1"/>
    </location>
</feature>
<dbReference type="OrthoDB" id="5186at2759"/>
<dbReference type="InterPro" id="IPR027417">
    <property type="entry name" value="P-loop_NTPase"/>
</dbReference>
<dbReference type="GO" id="GO:0016887">
    <property type="term" value="F:ATP hydrolysis activity"/>
    <property type="evidence" value="ECO:0007669"/>
    <property type="project" value="InterPro"/>
</dbReference>
<dbReference type="PANTHER" id="PTHR48103">
    <property type="entry name" value="MIDASIN-RELATED"/>
    <property type="match status" value="1"/>
</dbReference>
<reference evidence="4 5" key="1">
    <citation type="journal article" date="2011" name="Proc. Natl. Acad. Sci. U.S.A.">
        <title>Niche of harmful alga Aureococcus anophagefferens revealed through ecogenomics.</title>
        <authorList>
            <person name="Gobler C.J."/>
            <person name="Berry D.L."/>
            <person name="Dyhrman S.T."/>
            <person name="Wilhelm S.W."/>
            <person name="Salamov A."/>
            <person name="Lobanov A.V."/>
            <person name="Zhang Y."/>
            <person name="Collier J.L."/>
            <person name="Wurch L.L."/>
            <person name="Kustka A.B."/>
            <person name="Dill B.D."/>
            <person name="Shah M."/>
            <person name="VerBerkmoes N.C."/>
            <person name="Kuo A."/>
            <person name="Terry A."/>
            <person name="Pangilinan J."/>
            <person name="Lindquist E.A."/>
            <person name="Lucas S."/>
            <person name="Paulsen I.T."/>
            <person name="Hattenrath-Lehmann T.K."/>
            <person name="Talmage S.C."/>
            <person name="Walker E.A."/>
            <person name="Koch F."/>
            <person name="Burson A.M."/>
            <person name="Marcoval M.A."/>
            <person name="Tang Y.Z."/>
            <person name="Lecleir G.R."/>
            <person name="Coyne K.J."/>
            <person name="Berg G.M."/>
            <person name="Bertrand E.M."/>
            <person name="Saito M.A."/>
            <person name="Gladyshev V.N."/>
            <person name="Grigoriev I.V."/>
        </authorList>
    </citation>
    <scope>NUCLEOTIDE SEQUENCE [LARGE SCALE GENOMIC DNA]</scope>
    <source>
        <strain evidence="5">CCMP 1984</strain>
    </source>
</reference>
<keyword evidence="2" id="KW-0067">ATP-binding</keyword>
<gene>
    <name evidence="4" type="ORF">AURANDRAFT_69477</name>
</gene>
<dbReference type="FunFam" id="3.40.50.300:FF:001384">
    <property type="entry name" value="Midasin"/>
    <property type="match status" value="1"/>
</dbReference>
<dbReference type="KEGG" id="aaf:AURANDRAFT_69477"/>
<dbReference type="SUPFAM" id="SSF52540">
    <property type="entry name" value="P-loop containing nucleoside triphosphate hydrolases"/>
    <property type="match status" value="1"/>
</dbReference>
<dbReference type="Gene3D" id="3.40.50.300">
    <property type="entry name" value="P-loop containing nucleotide triphosphate hydrolases"/>
    <property type="match status" value="1"/>
</dbReference>
<dbReference type="InterPro" id="IPR040848">
    <property type="entry name" value="AAA_lid_7"/>
</dbReference>
<evidence type="ECO:0000313" key="5">
    <source>
        <dbReference type="Proteomes" id="UP000002729"/>
    </source>
</evidence>
<dbReference type="GO" id="GO:0030687">
    <property type="term" value="C:preribosome, large subunit precursor"/>
    <property type="evidence" value="ECO:0007669"/>
    <property type="project" value="TreeGrafter"/>
</dbReference>
<evidence type="ECO:0000313" key="4">
    <source>
        <dbReference type="EMBL" id="EGB01806.1"/>
    </source>
</evidence>
<dbReference type="InterPro" id="IPR003593">
    <property type="entry name" value="AAA+_ATPase"/>
</dbReference>
<feature type="non-terminal residue" evidence="4">
    <location>
        <position position="367"/>
    </location>
</feature>
<proteinExistence type="predicted"/>
<dbReference type="AlphaFoldDB" id="F0YSV3"/>
<evidence type="ECO:0000256" key="2">
    <source>
        <dbReference type="ARBA" id="ARBA00022840"/>
    </source>
</evidence>
<accession>F0YSV3</accession>
<organism evidence="5">
    <name type="scientific">Aureococcus anophagefferens</name>
    <name type="common">Harmful bloom alga</name>
    <dbReference type="NCBI Taxonomy" id="44056"/>
    <lineage>
        <taxon>Eukaryota</taxon>
        <taxon>Sar</taxon>
        <taxon>Stramenopiles</taxon>
        <taxon>Ochrophyta</taxon>
        <taxon>Pelagophyceae</taxon>
        <taxon>Pelagomonadales</taxon>
        <taxon>Pelagomonadaceae</taxon>
        <taxon>Aureococcus</taxon>
    </lineage>
</organism>
<feature type="domain" description="AAA+ ATPase" evidence="3">
    <location>
        <begin position="99"/>
        <end position="252"/>
    </location>
</feature>
<dbReference type="PANTHER" id="PTHR48103:SF2">
    <property type="entry name" value="MIDASIN"/>
    <property type="match status" value="1"/>
</dbReference>
<keyword evidence="5" id="KW-1185">Reference proteome</keyword>
<dbReference type="GO" id="GO:0000027">
    <property type="term" value="P:ribosomal large subunit assembly"/>
    <property type="evidence" value="ECO:0007669"/>
    <property type="project" value="TreeGrafter"/>
</dbReference>
<dbReference type="InterPro" id="IPR011704">
    <property type="entry name" value="ATPase_dyneun-rel_AAA"/>
</dbReference>
<dbReference type="SMART" id="SM00382">
    <property type="entry name" value="AAA"/>
    <property type="match status" value="1"/>
</dbReference>
<dbReference type="GO" id="GO:0005524">
    <property type="term" value="F:ATP binding"/>
    <property type="evidence" value="ECO:0007669"/>
    <property type="project" value="UniProtKB-KW"/>
</dbReference>
<dbReference type="GeneID" id="20227540"/>
<dbReference type="Pfam" id="PF17867">
    <property type="entry name" value="AAA_lid_7"/>
    <property type="match status" value="1"/>
</dbReference>
<dbReference type="GO" id="GO:0000055">
    <property type="term" value="P:ribosomal large subunit export from nucleus"/>
    <property type="evidence" value="ECO:0007669"/>
    <property type="project" value="TreeGrafter"/>
</dbReference>
<dbReference type="RefSeq" id="XP_009043495.1">
    <property type="nucleotide sequence ID" value="XM_009045247.1"/>
</dbReference>
<name>F0YSV3_AURAN</name>
<evidence type="ECO:0000259" key="3">
    <source>
        <dbReference type="SMART" id="SM00382"/>
    </source>
</evidence>
<sequence length="367" mass="36367">ANAGAAAADVRAARAAAGAALVARAAARAPGGAFAADVAAALRWDAAGPAPARAGGAFGAPPFAVAVADGAGAAGGGGFCFVAPTTAANARRVLRACVLPRAVLLEGPPGVGKSALVSALARRAGRALHRVNLSEHTDLGDLLGGDLPCAEGAVAAFEWRDGPLLTAVRRGDWVLLDELNLAPQPVLEGLNAVLDHRAALFVPELGESFPCAPGFRLFATQNPAADGNAGRRGLPKSFVDRFGRVAVEGLGPADLVAIASHAYALDDAEGALGACAALLAELRDSGALGAGGDVNARDLERWCEVLAAEGGGATRARGRDAALRLFLPRCRDDAARAAVAAAVDARLGAGPAAAATPRVALPAGAVG</sequence>
<dbReference type="eggNOG" id="KOG1808">
    <property type="taxonomic scope" value="Eukaryota"/>
</dbReference>
<dbReference type="GO" id="GO:0005634">
    <property type="term" value="C:nucleus"/>
    <property type="evidence" value="ECO:0007669"/>
    <property type="project" value="TreeGrafter"/>
</dbReference>
<dbReference type="InParanoid" id="F0YSV3"/>
<dbReference type="Pfam" id="PF07728">
    <property type="entry name" value="AAA_5"/>
    <property type="match status" value="1"/>
</dbReference>
<dbReference type="EMBL" id="GL834155">
    <property type="protein sequence ID" value="EGB01806.1"/>
    <property type="molecule type" value="Genomic_DNA"/>
</dbReference>